<comment type="catalytic activity">
    <reaction evidence="6">
        <text>queuosine(34) in tRNA(Asp) + GDP-alpha-D-mannose = O-4''-alpha-D-mannosylqueuosine(34) in tRNA(Asp) + GDP + H(+)</text>
        <dbReference type="Rhea" id="RHEA:12885"/>
        <dbReference type="Rhea" id="RHEA-COMP:18572"/>
        <dbReference type="Rhea" id="RHEA-COMP:18581"/>
        <dbReference type="ChEBI" id="CHEBI:15378"/>
        <dbReference type="ChEBI" id="CHEBI:57527"/>
        <dbReference type="ChEBI" id="CHEBI:58189"/>
        <dbReference type="ChEBI" id="CHEBI:194431"/>
        <dbReference type="ChEBI" id="CHEBI:194442"/>
        <dbReference type="EC" id="2.4.1.110"/>
    </reaction>
    <physiologicalReaction direction="left-to-right" evidence="6">
        <dbReference type="Rhea" id="RHEA:12886"/>
    </physiologicalReaction>
</comment>
<evidence type="ECO:0000313" key="10">
    <source>
        <dbReference type="Proteomes" id="UP001320148"/>
    </source>
</evidence>
<protein>
    <recommendedName>
        <fullName evidence="5">tRNA-queuosine alpha-mannosyltransferase</fullName>
        <ecNumber evidence="4">2.4.1.110</ecNumber>
    </recommendedName>
</protein>
<evidence type="ECO:0000256" key="2">
    <source>
        <dbReference type="ARBA" id="ARBA00022676"/>
    </source>
</evidence>
<comment type="similarity">
    <text evidence="1">Belongs to the glycosyltransferase group 1 family. Glycosyltransferase 4 subfamily.</text>
</comment>
<dbReference type="InterPro" id="IPR001296">
    <property type="entry name" value="Glyco_trans_1"/>
</dbReference>
<evidence type="ECO:0000259" key="7">
    <source>
        <dbReference type="Pfam" id="PF00534"/>
    </source>
</evidence>
<keyword evidence="2" id="KW-0328">Glycosyltransferase</keyword>
<dbReference type="Pfam" id="PF12038">
    <property type="entry name" value="QTMAN_N"/>
    <property type="match status" value="1"/>
</dbReference>
<dbReference type="InterPro" id="IPR022701">
    <property type="entry name" value="QTMAN_N"/>
</dbReference>
<name>A0ABM7PFS4_9BACT</name>
<evidence type="ECO:0000259" key="8">
    <source>
        <dbReference type="Pfam" id="PF12038"/>
    </source>
</evidence>
<evidence type="ECO:0000256" key="6">
    <source>
        <dbReference type="ARBA" id="ARBA00048439"/>
    </source>
</evidence>
<dbReference type="Proteomes" id="UP001320148">
    <property type="component" value="Chromosome"/>
</dbReference>
<dbReference type="Gene3D" id="3.40.50.2000">
    <property type="entry name" value="Glycogen Phosphorylase B"/>
    <property type="match status" value="1"/>
</dbReference>
<dbReference type="EMBL" id="AP024488">
    <property type="protein sequence ID" value="BCS96015.1"/>
    <property type="molecule type" value="Genomic_DNA"/>
</dbReference>
<dbReference type="PANTHER" id="PTHR13615:SF3">
    <property type="entry name" value="GLYCOSYLTRANSFERASE-LIKE DOMAIN-CONTAINING PROTEIN 1"/>
    <property type="match status" value="1"/>
</dbReference>
<dbReference type="PANTHER" id="PTHR13615">
    <property type="entry name" value="GLYCOSYLTRANSFERASE-LIKE 1"/>
    <property type="match status" value="1"/>
</dbReference>
<dbReference type="Pfam" id="PF00534">
    <property type="entry name" value="Glycos_transf_1"/>
    <property type="match status" value="1"/>
</dbReference>
<dbReference type="InterPro" id="IPR051862">
    <property type="entry name" value="GT-like_domain_containing_1"/>
</dbReference>
<evidence type="ECO:0000256" key="3">
    <source>
        <dbReference type="ARBA" id="ARBA00022679"/>
    </source>
</evidence>
<feature type="domain" description="Glycosyl transferase family 1" evidence="7">
    <location>
        <begin position="178"/>
        <end position="303"/>
    </location>
</feature>
<accession>A0ABM7PFS4</accession>
<evidence type="ECO:0000256" key="1">
    <source>
        <dbReference type="ARBA" id="ARBA00009481"/>
    </source>
</evidence>
<keyword evidence="10" id="KW-1185">Reference proteome</keyword>
<evidence type="ECO:0000256" key="5">
    <source>
        <dbReference type="ARBA" id="ARBA00044539"/>
    </source>
</evidence>
<organism evidence="9 10">
    <name type="scientific">Desulfoluna limicola</name>
    <dbReference type="NCBI Taxonomy" id="2810562"/>
    <lineage>
        <taxon>Bacteria</taxon>
        <taxon>Pseudomonadati</taxon>
        <taxon>Thermodesulfobacteriota</taxon>
        <taxon>Desulfobacteria</taxon>
        <taxon>Desulfobacterales</taxon>
        <taxon>Desulfolunaceae</taxon>
        <taxon>Desulfoluna</taxon>
    </lineage>
</organism>
<dbReference type="RefSeq" id="WP_236892381.1">
    <property type="nucleotide sequence ID" value="NZ_AP024488.1"/>
</dbReference>
<proteinExistence type="inferred from homology"/>
<sequence>MPRRFLFLEPHFSGSHKAFAQGLKAHSRHDIELITLPGVHWKWRMRGAALHYAGALPDLSGVDGILVSNMVDLARLKGLVPNLPPALVYMHESQLTYPQPKGQALDVGLVMQEVTTAFAADRVVFNSCHHRDLFLENLTPFFNRFPDYRPTGLETVISGKSMVIHPGCSLPAVMPDTEAKQLDPPLVVWNHRWSYDKNFPATLHALRVLADKGIPFNVALLGETAGGKAEAPFHEARKVLGKRVVHFGYCESAEAYRAWLARGAIVVSSAIQENFGISVVEAMAHGCLPLLPKRLAYPEILPEAFHDAHLYTSRRDCIVKLEGLLGTCREKAGSAVELARLMNAHDWKNLIPTYDAALSALAR</sequence>
<reference evidence="9 10" key="1">
    <citation type="submission" date="2021-02" db="EMBL/GenBank/DDBJ databases">
        <title>Complete genome of Desulfoluna sp. strain ASN36.</title>
        <authorList>
            <person name="Takahashi A."/>
            <person name="Kojima H."/>
            <person name="Fukui M."/>
        </authorList>
    </citation>
    <scope>NUCLEOTIDE SEQUENCE [LARGE SCALE GENOMIC DNA]</scope>
    <source>
        <strain evidence="9 10">ASN36</strain>
    </source>
</reference>
<gene>
    <name evidence="9" type="ORF">DSLASN_16470</name>
</gene>
<dbReference type="SUPFAM" id="SSF53756">
    <property type="entry name" value="UDP-Glycosyltransferase/glycogen phosphorylase"/>
    <property type="match status" value="1"/>
</dbReference>
<dbReference type="GO" id="GO:0016740">
    <property type="term" value="F:transferase activity"/>
    <property type="evidence" value="ECO:0007669"/>
    <property type="project" value="UniProtKB-KW"/>
</dbReference>
<evidence type="ECO:0000313" key="9">
    <source>
        <dbReference type="EMBL" id="BCS96015.1"/>
    </source>
</evidence>
<dbReference type="EC" id="2.4.1.110" evidence="4"/>
<feature type="domain" description="tRNA-queuosine alpha-mannosyltransferase N-terminal" evidence="8">
    <location>
        <begin position="4"/>
        <end position="167"/>
    </location>
</feature>
<evidence type="ECO:0000256" key="4">
    <source>
        <dbReference type="ARBA" id="ARBA00044517"/>
    </source>
</evidence>
<keyword evidence="3 9" id="KW-0808">Transferase</keyword>